<dbReference type="EMBL" id="JASMQC010000015">
    <property type="protein sequence ID" value="KAK1940177.1"/>
    <property type="molecule type" value="Genomic_DNA"/>
</dbReference>
<evidence type="ECO:0000313" key="3">
    <source>
        <dbReference type="Proteomes" id="UP001259832"/>
    </source>
</evidence>
<feature type="transmembrane region" description="Helical" evidence="1">
    <location>
        <begin position="97"/>
        <end position="116"/>
    </location>
</feature>
<dbReference type="AlphaFoldDB" id="A0AAD9LLM7"/>
<keyword evidence="1" id="KW-0812">Transmembrane</keyword>
<sequence>MSFEPREDKDVAELVGIIVIRLGAFKDSLTQVGRLYEAHGWLYEMSGRSFSPTIDLTSLPPPPMTGVYLTANSGFRSKGDVEDGFTRIANAKSTKSFSFLTMTLYVFLAATAILTANRQLLSLNELIRFNKNYQGLKELNIKGEGWGFFNHAKNSKRCCTSCGCSCTGTIDVLLALFPSSVRPPFVYPSRAARASE</sequence>
<organism evidence="2 3">
    <name type="scientific">Phytophthora citrophthora</name>
    <dbReference type="NCBI Taxonomy" id="4793"/>
    <lineage>
        <taxon>Eukaryota</taxon>
        <taxon>Sar</taxon>
        <taxon>Stramenopiles</taxon>
        <taxon>Oomycota</taxon>
        <taxon>Peronosporomycetes</taxon>
        <taxon>Peronosporales</taxon>
        <taxon>Peronosporaceae</taxon>
        <taxon>Phytophthora</taxon>
    </lineage>
</organism>
<reference evidence="2" key="1">
    <citation type="submission" date="2023-08" db="EMBL/GenBank/DDBJ databases">
        <title>Reference Genome Resource for the Citrus Pathogen Phytophthora citrophthora.</title>
        <authorList>
            <person name="Moller H."/>
            <person name="Coetzee B."/>
            <person name="Rose L.J."/>
            <person name="Van Niekerk J.M."/>
        </authorList>
    </citation>
    <scope>NUCLEOTIDE SEQUENCE</scope>
    <source>
        <strain evidence="2">STE-U-9442</strain>
    </source>
</reference>
<evidence type="ECO:0000256" key="1">
    <source>
        <dbReference type="SAM" id="Phobius"/>
    </source>
</evidence>
<keyword evidence="3" id="KW-1185">Reference proteome</keyword>
<gene>
    <name evidence="2" type="ORF">P3T76_008500</name>
</gene>
<keyword evidence="1" id="KW-0472">Membrane</keyword>
<proteinExistence type="predicted"/>
<accession>A0AAD9LLM7</accession>
<evidence type="ECO:0000313" key="2">
    <source>
        <dbReference type="EMBL" id="KAK1940177.1"/>
    </source>
</evidence>
<comment type="caution">
    <text evidence="2">The sequence shown here is derived from an EMBL/GenBank/DDBJ whole genome shotgun (WGS) entry which is preliminary data.</text>
</comment>
<keyword evidence="1" id="KW-1133">Transmembrane helix</keyword>
<protein>
    <submittedName>
        <fullName evidence="2">Uncharacterized protein</fullName>
    </submittedName>
</protein>
<name>A0AAD9LLM7_9STRA</name>
<dbReference type="Proteomes" id="UP001259832">
    <property type="component" value="Unassembled WGS sequence"/>
</dbReference>